<name>A0A2Z7CJK8_9LAMI</name>
<dbReference type="PANTHER" id="PTHR11062:SF219">
    <property type="entry name" value="XYLOGLUCAN GALACTOSYLTRANSFERASE XLT2-LIKE"/>
    <property type="match status" value="1"/>
</dbReference>
<dbReference type="PANTHER" id="PTHR11062">
    <property type="entry name" value="EXOSTOSIN HEPARAN SULFATE GLYCOSYLTRANSFERASE -RELATED"/>
    <property type="match status" value="1"/>
</dbReference>
<keyword evidence="4" id="KW-0812">Transmembrane</keyword>
<protein>
    <recommendedName>
        <fullName evidence="7">Exostosin GT47 domain-containing protein</fullName>
    </recommendedName>
</protein>
<sequence length="500" mass="57983">MRSTSGKHAAGAAEEQHRYRSYSPRKSKKLEIRTTLQSVKSHVSSHRWAWLAAAISLQVLLILLLSRASPPPPSPTTYTQNRQTETTTLPPGPDDVCQFGRVYIYDLAPMLNEELLRNCHDIDPWSSRCNAVSNGGFGPSALGLDDVVPRNLTPAWYWTDMYSAEVIYHERMKNYICRTMNEDEATAFYIPFYAGLAVGRYLWGNYTSKDRDFHSITMLNWVKNQTPWMKSNGSDHFIVLGRLTWDFRRLTDNDTEWGTRFIYMPLMKNVLKLSVERSPWDPLEISIPYPTAFHPRSESDIRVWQDFIRSRQRSSLLTFVGATRKKIKNDFRTVLMSYCKNESSWCRVVDCSVTRCYDGAPAILEAFLGSNFCVQPKGDGSTRRSAFDCMLAGSIPVYFWRGSFEKQFEWHLPASYDKYSVFIDNNDVRNDSSIIKKVLEKYSTEEVRQMRERIINFVPKFLYSRSNVNLGKFTDAFDITMDEVLIRFSRQKMFSKQHGY</sequence>
<feature type="region of interest" description="Disordered" evidence="6">
    <location>
        <begin position="1"/>
        <end position="26"/>
    </location>
</feature>
<evidence type="ECO:0000313" key="8">
    <source>
        <dbReference type="EMBL" id="KZV46127.1"/>
    </source>
</evidence>
<feature type="domain" description="Exostosin GT47" evidence="7">
    <location>
        <begin position="98"/>
        <end position="437"/>
    </location>
</feature>
<dbReference type="OrthoDB" id="1924787at2759"/>
<evidence type="ECO:0000256" key="1">
    <source>
        <dbReference type="ARBA" id="ARBA00004323"/>
    </source>
</evidence>
<keyword evidence="5" id="KW-0333">Golgi apparatus</keyword>
<dbReference type="GO" id="GO:0000139">
    <property type="term" value="C:Golgi membrane"/>
    <property type="evidence" value="ECO:0007669"/>
    <property type="project" value="UniProtKB-SubCell"/>
</dbReference>
<keyword evidence="3" id="KW-0328">Glycosyltransferase</keyword>
<dbReference type="Pfam" id="PF03016">
    <property type="entry name" value="Exostosin_GT47"/>
    <property type="match status" value="1"/>
</dbReference>
<feature type="compositionally biased region" description="Low complexity" evidence="6">
    <location>
        <begin position="76"/>
        <end position="88"/>
    </location>
</feature>
<reference evidence="8 9" key="1">
    <citation type="journal article" date="2015" name="Proc. Natl. Acad. Sci. U.S.A.">
        <title>The resurrection genome of Boea hygrometrica: A blueprint for survival of dehydration.</title>
        <authorList>
            <person name="Xiao L."/>
            <person name="Yang G."/>
            <person name="Zhang L."/>
            <person name="Yang X."/>
            <person name="Zhao S."/>
            <person name="Ji Z."/>
            <person name="Zhou Q."/>
            <person name="Hu M."/>
            <person name="Wang Y."/>
            <person name="Chen M."/>
            <person name="Xu Y."/>
            <person name="Jin H."/>
            <person name="Xiao X."/>
            <person name="Hu G."/>
            <person name="Bao F."/>
            <person name="Hu Y."/>
            <person name="Wan P."/>
            <person name="Li L."/>
            <person name="Deng X."/>
            <person name="Kuang T."/>
            <person name="Xiang C."/>
            <person name="Zhu J.K."/>
            <person name="Oliver M.J."/>
            <person name="He Y."/>
        </authorList>
    </citation>
    <scope>NUCLEOTIDE SEQUENCE [LARGE SCALE GENOMIC DNA]</scope>
    <source>
        <strain evidence="9">cv. XS01</strain>
    </source>
</reference>
<evidence type="ECO:0000313" key="9">
    <source>
        <dbReference type="Proteomes" id="UP000250235"/>
    </source>
</evidence>
<dbReference type="InterPro" id="IPR040911">
    <property type="entry name" value="Exostosin_GT47"/>
</dbReference>
<keyword evidence="3" id="KW-0808">Transferase</keyword>
<dbReference type="GO" id="GO:0009969">
    <property type="term" value="P:xyloglucan biosynthetic process"/>
    <property type="evidence" value="ECO:0007669"/>
    <property type="project" value="TreeGrafter"/>
</dbReference>
<dbReference type="InterPro" id="IPR004263">
    <property type="entry name" value="Exostosin"/>
</dbReference>
<dbReference type="AlphaFoldDB" id="A0A2Z7CJK8"/>
<evidence type="ECO:0000256" key="5">
    <source>
        <dbReference type="ARBA" id="ARBA00023034"/>
    </source>
</evidence>
<organism evidence="8 9">
    <name type="scientific">Dorcoceras hygrometricum</name>
    <dbReference type="NCBI Taxonomy" id="472368"/>
    <lineage>
        <taxon>Eukaryota</taxon>
        <taxon>Viridiplantae</taxon>
        <taxon>Streptophyta</taxon>
        <taxon>Embryophyta</taxon>
        <taxon>Tracheophyta</taxon>
        <taxon>Spermatophyta</taxon>
        <taxon>Magnoliopsida</taxon>
        <taxon>eudicotyledons</taxon>
        <taxon>Gunneridae</taxon>
        <taxon>Pentapetalae</taxon>
        <taxon>asterids</taxon>
        <taxon>lamiids</taxon>
        <taxon>Lamiales</taxon>
        <taxon>Gesneriaceae</taxon>
        <taxon>Didymocarpoideae</taxon>
        <taxon>Trichosporeae</taxon>
        <taxon>Loxocarpinae</taxon>
        <taxon>Dorcoceras</taxon>
    </lineage>
</organism>
<keyword evidence="9" id="KW-1185">Reference proteome</keyword>
<evidence type="ECO:0000256" key="3">
    <source>
        <dbReference type="ARBA" id="ARBA00022676"/>
    </source>
</evidence>
<evidence type="ECO:0000256" key="2">
    <source>
        <dbReference type="ARBA" id="ARBA00010271"/>
    </source>
</evidence>
<proteinExistence type="inferred from homology"/>
<keyword evidence="4" id="KW-0735">Signal-anchor</keyword>
<accession>A0A2Z7CJK8</accession>
<dbReference type="GO" id="GO:0008378">
    <property type="term" value="F:galactosyltransferase activity"/>
    <property type="evidence" value="ECO:0007669"/>
    <property type="project" value="TreeGrafter"/>
</dbReference>
<comment type="similarity">
    <text evidence="2">Belongs to the glycosyltransferase 47 family.</text>
</comment>
<dbReference type="EMBL" id="KQ995705">
    <property type="protein sequence ID" value="KZV46127.1"/>
    <property type="molecule type" value="Genomic_DNA"/>
</dbReference>
<evidence type="ECO:0000259" key="7">
    <source>
        <dbReference type="Pfam" id="PF03016"/>
    </source>
</evidence>
<dbReference type="Proteomes" id="UP000250235">
    <property type="component" value="Unassembled WGS sequence"/>
</dbReference>
<evidence type="ECO:0000256" key="4">
    <source>
        <dbReference type="ARBA" id="ARBA00022968"/>
    </source>
</evidence>
<feature type="region of interest" description="Disordered" evidence="6">
    <location>
        <begin position="71"/>
        <end position="92"/>
    </location>
</feature>
<evidence type="ECO:0000256" key="6">
    <source>
        <dbReference type="SAM" id="MobiDB-lite"/>
    </source>
</evidence>
<gene>
    <name evidence="8" type="ORF">F511_31282</name>
</gene>
<comment type="subcellular location">
    <subcellularLocation>
        <location evidence="1">Golgi apparatus membrane</location>
        <topology evidence="1">Single-pass type II membrane protein</topology>
    </subcellularLocation>
</comment>